<dbReference type="AlphaFoldDB" id="A0A401H4I7"/>
<dbReference type="Proteomes" id="UP000287166">
    <property type="component" value="Unassembled WGS sequence"/>
</dbReference>
<proteinExistence type="predicted"/>
<sequence length="105" mass="12048">MTLVQIKRRSTFDSYMLLHNLLLKPDQLALRKVVEQLRQGLPAEDLDRLVQRSPQPRLRISTVDNLLSADSLILVDNSSKPWMSTFVDTFCDRLPIVRSISVSKV</sequence>
<accession>A0A401H4I7</accession>
<gene>
    <name evidence="1" type="ORF">SCP_1600080</name>
</gene>
<comment type="caution">
    <text evidence="1">The sequence shown here is derived from an EMBL/GenBank/DDBJ whole genome shotgun (WGS) entry which is preliminary data.</text>
</comment>
<dbReference type="InParanoid" id="A0A401H4I7"/>
<protein>
    <submittedName>
        <fullName evidence="1">Uncharacterized protein</fullName>
    </submittedName>
</protein>
<evidence type="ECO:0000313" key="2">
    <source>
        <dbReference type="Proteomes" id="UP000287166"/>
    </source>
</evidence>
<name>A0A401H4I7_9APHY</name>
<evidence type="ECO:0000313" key="1">
    <source>
        <dbReference type="EMBL" id="GBE89347.1"/>
    </source>
</evidence>
<dbReference type="GeneID" id="38786264"/>
<keyword evidence="2" id="KW-1185">Reference proteome</keyword>
<dbReference type="RefSeq" id="XP_027620260.1">
    <property type="nucleotide sequence ID" value="XM_027764459.1"/>
</dbReference>
<organism evidence="1 2">
    <name type="scientific">Sparassis crispa</name>
    <dbReference type="NCBI Taxonomy" id="139825"/>
    <lineage>
        <taxon>Eukaryota</taxon>
        <taxon>Fungi</taxon>
        <taxon>Dikarya</taxon>
        <taxon>Basidiomycota</taxon>
        <taxon>Agaricomycotina</taxon>
        <taxon>Agaricomycetes</taxon>
        <taxon>Polyporales</taxon>
        <taxon>Sparassidaceae</taxon>
        <taxon>Sparassis</taxon>
    </lineage>
</organism>
<reference evidence="1 2" key="1">
    <citation type="journal article" date="2018" name="Sci. Rep.">
        <title>Genome sequence of the cauliflower mushroom Sparassis crispa (Hanabiratake) and its association with beneficial usage.</title>
        <authorList>
            <person name="Kiyama R."/>
            <person name="Furutani Y."/>
            <person name="Kawaguchi K."/>
            <person name="Nakanishi T."/>
        </authorList>
    </citation>
    <scope>NUCLEOTIDE SEQUENCE [LARGE SCALE GENOMIC DNA]</scope>
</reference>
<dbReference type="EMBL" id="BFAD01000016">
    <property type="protein sequence ID" value="GBE89347.1"/>
    <property type="molecule type" value="Genomic_DNA"/>
</dbReference>